<dbReference type="FunFam" id="3.20.14.10:FF:000001">
    <property type="entry name" value="L-fucose isomerase"/>
    <property type="match status" value="1"/>
</dbReference>
<keyword evidence="3 7" id="KW-0464">Manganese</keyword>
<evidence type="ECO:0000259" key="10">
    <source>
        <dbReference type="Pfam" id="PF07882"/>
    </source>
</evidence>
<evidence type="ECO:0000256" key="2">
    <source>
        <dbReference type="ARBA" id="ARBA00022723"/>
    </source>
</evidence>
<dbReference type="Gene3D" id="3.40.275.10">
    <property type="entry name" value="L-fucose Isomerase, Chain A, domain 2"/>
    <property type="match status" value="1"/>
</dbReference>
<dbReference type="InterPro" id="IPR005763">
    <property type="entry name" value="Fucose_isomerase"/>
</dbReference>
<name>A0A2U2B5T4_9BACT</name>
<feature type="binding site" evidence="7">
    <location>
        <position position="531"/>
    </location>
    <ligand>
        <name>Mn(2+)</name>
        <dbReference type="ChEBI" id="CHEBI:29035"/>
    </ligand>
</feature>
<comment type="similarity">
    <text evidence="7">Belongs to the L-fucose isomerase family.</text>
</comment>
<dbReference type="GO" id="GO:0008736">
    <property type="term" value="F:L-fucose isomerase activity"/>
    <property type="evidence" value="ECO:0007669"/>
    <property type="project" value="UniProtKB-UniRule"/>
</dbReference>
<keyword evidence="5 7" id="KW-0294">Fucose metabolism</keyword>
<dbReference type="PANTHER" id="PTHR37840:SF1">
    <property type="entry name" value="L-FUCOSE ISOMERASE"/>
    <property type="match status" value="1"/>
</dbReference>
<feature type="domain" description="L-fucose isomerase N-terminal-1" evidence="9">
    <location>
        <begin position="10"/>
        <end position="177"/>
    </location>
</feature>
<dbReference type="InterPro" id="IPR012888">
    <property type="entry name" value="Fucose_iso_N1"/>
</dbReference>
<dbReference type="InterPro" id="IPR038392">
    <property type="entry name" value="Fucose_isomerase_dom2_sf"/>
</dbReference>
<evidence type="ECO:0000256" key="6">
    <source>
        <dbReference type="ARBA" id="ARBA00023277"/>
    </source>
</evidence>
<dbReference type="GO" id="GO:0030145">
    <property type="term" value="F:manganese ion binding"/>
    <property type="evidence" value="ECO:0007669"/>
    <property type="project" value="UniProtKB-UniRule"/>
</dbReference>
<keyword evidence="6 7" id="KW-0119">Carbohydrate metabolism</keyword>
<dbReference type="InterPro" id="IPR012889">
    <property type="entry name" value="Fucose_isomerase_N2"/>
</dbReference>
<feature type="domain" description="L-fucose isomerase N-terminal-2" evidence="10">
    <location>
        <begin position="178"/>
        <end position="357"/>
    </location>
</feature>
<dbReference type="GO" id="GO:0008790">
    <property type="term" value="F:arabinose isomerase activity"/>
    <property type="evidence" value="ECO:0007669"/>
    <property type="project" value="TreeGrafter"/>
</dbReference>
<dbReference type="RefSeq" id="WP_109265455.1">
    <property type="nucleotide sequence ID" value="NZ_QEWP01000015.1"/>
</dbReference>
<dbReference type="OrthoDB" id="9760430at2"/>
<dbReference type="GO" id="GO:0005737">
    <property type="term" value="C:cytoplasm"/>
    <property type="evidence" value="ECO:0007669"/>
    <property type="project" value="UniProtKB-SubCell"/>
</dbReference>
<comment type="function">
    <text evidence="7">Converts the aldose L-fucose into the corresponding ketose L-fuculose.</text>
</comment>
<evidence type="ECO:0000313" key="11">
    <source>
        <dbReference type="EMBL" id="PWD98394.1"/>
    </source>
</evidence>
<evidence type="ECO:0000256" key="3">
    <source>
        <dbReference type="ARBA" id="ARBA00023211"/>
    </source>
</evidence>
<protein>
    <recommendedName>
        <fullName evidence="7">L-fucose isomerase</fullName>
        <shortName evidence="7">FucIase</shortName>
        <ecNumber evidence="7">5.3.1.25</ecNumber>
    </recommendedName>
    <alternativeName>
        <fullName evidence="7">6-deoxy-L-galactose isomerase</fullName>
    </alternativeName>
</protein>
<dbReference type="Pfam" id="PF07882">
    <property type="entry name" value="Fucose_iso_N2"/>
    <property type="match status" value="1"/>
</dbReference>
<dbReference type="Gene3D" id="3.40.50.1070">
    <property type="match status" value="1"/>
</dbReference>
<comment type="subcellular location">
    <subcellularLocation>
        <location evidence="7">Cytoplasm</location>
    </subcellularLocation>
</comment>
<keyword evidence="2 7" id="KW-0479">Metal-binding</keyword>
<feature type="binding site" evidence="7">
    <location>
        <position position="364"/>
    </location>
    <ligand>
        <name>Mn(2+)</name>
        <dbReference type="ChEBI" id="CHEBI:29035"/>
    </ligand>
</feature>
<evidence type="ECO:0000256" key="4">
    <source>
        <dbReference type="ARBA" id="ARBA00023235"/>
    </source>
</evidence>
<evidence type="ECO:0000256" key="5">
    <source>
        <dbReference type="ARBA" id="ARBA00023253"/>
    </source>
</evidence>
<dbReference type="InterPro" id="IPR015888">
    <property type="entry name" value="Fuc_isomerase_C"/>
</dbReference>
<evidence type="ECO:0000256" key="7">
    <source>
        <dbReference type="HAMAP-Rule" id="MF_01254"/>
    </source>
</evidence>
<dbReference type="SUPFAM" id="SSF53743">
    <property type="entry name" value="FucI/AraA N-terminal and middle domains"/>
    <property type="match status" value="1"/>
</dbReference>
<dbReference type="GO" id="GO:0042355">
    <property type="term" value="P:L-fucose catabolic process"/>
    <property type="evidence" value="ECO:0007669"/>
    <property type="project" value="UniProtKB-UniRule"/>
</dbReference>
<organism evidence="11 12">
    <name type="scientific">Marinilabilia rubra</name>
    <dbReference type="NCBI Taxonomy" id="2162893"/>
    <lineage>
        <taxon>Bacteria</taxon>
        <taxon>Pseudomonadati</taxon>
        <taxon>Bacteroidota</taxon>
        <taxon>Bacteroidia</taxon>
        <taxon>Marinilabiliales</taxon>
        <taxon>Marinilabiliaceae</taxon>
        <taxon>Marinilabilia</taxon>
    </lineage>
</organism>
<evidence type="ECO:0000259" key="8">
    <source>
        <dbReference type="Pfam" id="PF02952"/>
    </source>
</evidence>
<reference evidence="11 12" key="1">
    <citation type="submission" date="2018-05" db="EMBL/GenBank/DDBJ databases">
        <title>Marinilabilia rubrum sp. nov., isolated from saltern sediment.</title>
        <authorList>
            <person name="Zhang R."/>
        </authorList>
    </citation>
    <scope>NUCLEOTIDE SEQUENCE [LARGE SCALE GENOMIC DNA]</scope>
    <source>
        <strain evidence="11 12">WTE16</strain>
    </source>
</reference>
<dbReference type="Proteomes" id="UP000244956">
    <property type="component" value="Unassembled WGS sequence"/>
</dbReference>
<keyword evidence="1 7" id="KW-0963">Cytoplasm</keyword>
<dbReference type="NCBIfam" id="NF008220">
    <property type="entry name" value="PRK10991.1"/>
    <property type="match status" value="1"/>
</dbReference>
<dbReference type="InterPro" id="IPR004216">
    <property type="entry name" value="Fuc/Ara_isomerase_C"/>
</dbReference>
<proteinExistence type="inferred from homology"/>
<dbReference type="EMBL" id="QEWP01000015">
    <property type="protein sequence ID" value="PWD98394.1"/>
    <property type="molecule type" value="Genomic_DNA"/>
</dbReference>
<feature type="domain" description="L-fucose isomerase C-terminal" evidence="8">
    <location>
        <begin position="393"/>
        <end position="557"/>
    </location>
</feature>
<comment type="pathway">
    <text evidence="7">Carbohydrate degradation; L-fucose degradation; L-lactaldehyde and glycerone phosphate from L-fucose: step 1/3.</text>
</comment>
<dbReference type="Pfam" id="PF07881">
    <property type="entry name" value="Fucose_iso_N1"/>
    <property type="match status" value="1"/>
</dbReference>
<dbReference type="PANTHER" id="PTHR37840">
    <property type="entry name" value="L-FUCOSE ISOMERASE"/>
    <property type="match status" value="1"/>
</dbReference>
<dbReference type="Pfam" id="PF02952">
    <property type="entry name" value="Fucose_iso_C"/>
    <property type="match status" value="1"/>
</dbReference>
<dbReference type="InterPro" id="IPR038391">
    <property type="entry name" value="Fucose_iso_dom1_sf"/>
</dbReference>
<dbReference type="GO" id="GO:0019571">
    <property type="term" value="P:D-arabinose catabolic process"/>
    <property type="evidence" value="ECO:0007669"/>
    <property type="project" value="TreeGrafter"/>
</dbReference>
<dbReference type="Gene3D" id="3.20.14.10">
    <property type="entry name" value="L-fucose/L-arabinose isomerase, C-terminal"/>
    <property type="match status" value="1"/>
</dbReference>
<keyword evidence="12" id="KW-1185">Reference proteome</keyword>
<dbReference type="EC" id="5.3.1.25" evidence="7"/>
<dbReference type="InterPro" id="IPR038393">
    <property type="entry name" value="Fuc_iso_dom3_sf"/>
</dbReference>
<keyword evidence="4 7" id="KW-0413">Isomerase</keyword>
<feature type="active site" description="Proton acceptor" evidence="7">
    <location>
        <position position="340"/>
    </location>
</feature>
<dbReference type="AlphaFoldDB" id="A0A2U2B5T4"/>
<dbReference type="SUPFAM" id="SSF50443">
    <property type="entry name" value="FucI/AraA C-terminal domain-like"/>
    <property type="match status" value="1"/>
</dbReference>
<gene>
    <name evidence="7" type="primary">fucI</name>
    <name evidence="11" type="ORF">DDZ16_15820</name>
</gene>
<feature type="active site" description="Proton acceptor" evidence="7">
    <location>
        <position position="364"/>
    </location>
</feature>
<dbReference type="InterPro" id="IPR009015">
    <property type="entry name" value="Fucose_isomerase_N/cen_sf"/>
</dbReference>
<comment type="cofactor">
    <cofactor evidence="7">
        <name>Mn(2+)</name>
        <dbReference type="ChEBI" id="CHEBI:29035"/>
    </cofactor>
</comment>
<accession>A0A2U2B5T4</accession>
<evidence type="ECO:0000256" key="1">
    <source>
        <dbReference type="ARBA" id="ARBA00022490"/>
    </source>
</evidence>
<dbReference type="UniPathway" id="UPA00563">
    <property type="reaction ID" value="UER00624"/>
</dbReference>
<dbReference type="NCBIfam" id="TIGR01089">
    <property type="entry name" value="fucI"/>
    <property type="match status" value="1"/>
</dbReference>
<comment type="caution">
    <text evidence="11">The sequence shown here is derived from an EMBL/GenBank/DDBJ whole genome shotgun (WGS) entry which is preliminary data.</text>
</comment>
<evidence type="ECO:0000313" key="12">
    <source>
        <dbReference type="Proteomes" id="UP000244956"/>
    </source>
</evidence>
<sequence>MSKRLIGNLPKVGIRPVIDGRERGVRESLESQVMELAKAAAEFIKENLRFPDGEPVECVIADTTIGGVAEAAMCAGKFQKEGVGVSLTVTPCWCYGTEVMDTDPLIPKAVWGFNGTERPGAVYLAAALAGYTQKGLPAFGIYGRDVQDSDDNSIPPDVKEKILRFTKAALAVAQMKGKSYLSVGYSSMGIAGSMVDNNFFQDYLGIRTEFVDSTEIIRRIEENIYDKEEFEKALEWTRQYCKEGEDPNKRDIQVDQKQKVHEWETVVKMAIIMRDMMIGNPKLAEMGFREEGLGRNAIVAGFQGQRQWTDYMPNGDFMEAILNSSFDWNGIREAFVVATENDSLNGVAMLFGHLVSNTAQMFSDVRTYWSPDAVKRVTGKALSGLARDGIIHLINSGSTTLDATGQQKDSSSKPAMKPFWEITEEDKEKCLNNTQWPQADREYFRGGGFSSLFKTEGEMPVTMSRVNLVKGLGPVLQIAEGWTVDIPEDIHEVLDQRTNPTWPTTWFVPRTNGKGAFEDVYSVMANWGANHGAISYGHIGADLITLASMLRIPVSMHNVDEGQIFRPSAWASFGAEKEGADYRACETYGPLYGIK</sequence>
<feature type="binding site" evidence="7">
    <location>
        <position position="340"/>
    </location>
    <ligand>
        <name>Mn(2+)</name>
        <dbReference type="ChEBI" id="CHEBI:29035"/>
    </ligand>
</feature>
<dbReference type="HAMAP" id="MF_01254">
    <property type="entry name" value="Fucose_iso"/>
    <property type="match status" value="1"/>
</dbReference>
<comment type="catalytic activity">
    <reaction evidence="7">
        <text>L-fucose = L-fuculose</text>
        <dbReference type="Rhea" id="RHEA:17233"/>
        <dbReference type="ChEBI" id="CHEBI:2181"/>
        <dbReference type="ChEBI" id="CHEBI:17617"/>
        <dbReference type="EC" id="5.3.1.25"/>
    </reaction>
</comment>
<evidence type="ECO:0000259" key="9">
    <source>
        <dbReference type="Pfam" id="PF07881"/>
    </source>
</evidence>